<evidence type="ECO:0000313" key="2">
    <source>
        <dbReference type="Proteomes" id="UP000239322"/>
    </source>
</evidence>
<protein>
    <submittedName>
        <fullName evidence="1">Uncharacterized protein</fullName>
    </submittedName>
</protein>
<dbReference type="Proteomes" id="UP000239322">
    <property type="component" value="Unassembled WGS sequence"/>
</dbReference>
<organism evidence="1 2">
    <name type="scientific">Streptomyces solincola</name>
    <dbReference type="NCBI Taxonomy" id="2100817"/>
    <lineage>
        <taxon>Bacteria</taxon>
        <taxon>Bacillati</taxon>
        <taxon>Actinomycetota</taxon>
        <taxon>Actinomycetes</taxon>
        <taxon>Kitasatosporales</taxon>
        <taxon>Streptomycetaceae</taxon>
        <taxon>Streptomyces</taxon>
    </lineage>
</organism>
<sequence>MSPVSTRPWVPGMCWLYCRRTGVPVVWLGAVSSSGIQAPMYGCEQCVAELDHMVWQYAAALDTQ</sequence>
<name>A0A2S9PS38_9ACTN</name>
<reference evidence="1 2" key="1">
    <citation type="submission" date="2018-03" db="EMBL/GenBank/DDBJ databases">
        <title>Novel Streptomyces sp. from soil.</title>
        <authorList>
            <person name="Tan G.Y.A."/>
            <person name="Lee Z.Y."/>
        </authorList>
    </citation>
    <scope>NUCLEOTIDE SEQUENCE [LARGE SCALE GENOMIC DNA]</scope>
    <source>
        <strain evidence="1 2">ST5x</strain>
    </source>
</reference>
<evidence type="ECO:0000313" key="1">
    <source>
        <dbReference type="EMBL" id="PRH77193.1"/>
    </source>
</evidence>
<dbReference type="RefSeq" id="WP_105870560.1">
    <property type="nucleotide sequence ID" value="NZ_PVLV01000361.1"/>
</dbReference>
<dbReference type="AlphaFoldDB" id="A0A2S9PS38"/>
<dbReference type="OrthoDB" id="4299856at2"/>
<proteinExistence type="predicted"/>
<accession>A0A2S9PS38</accession>
<dbReference type="EMBL" id="PVLV01000361">
    <property type="protein sequence ID" value="PRH77193.1"/>
    <property type="molecule type" value="Genomic_DNA"/>
</dbReference>
<keyword evidence="2" id="KW-1185">Reference proteome</keyword>
<comment type="caution">
    <text evidence="1">The sequence shown here is derived from an EMBL/GenBank/DDBJ whole genome shotgun (WGS) entry which is preliminary data.</text>
</comment>
<gene>
    <name evidence="1" type="ORF">C6N75_21595</name>
</gene>